<keyword evidence="5" id="KW-1185">Reference proteome</keyword>
<keyword evidence="2" id="KW-0863">Zinc-finger</keyword>
<dbReference type="GO" id="GO:0008270">
    <property type="term" value="F:zinc ion binding"/>
    <property type="evidence" value="ECO:0007669"/>
    <property type="project" value="UniProtKB-KW"/>
</dbReference>
<dbReference type="InterPro" id="IPR033275">
    <property type="entry name" value="MARCH-like"/>
</dbReference>
<dbReference type="CDD" id="cd16495">
    <property type="entry name" value="RING_CH-C4HC3_MARCH"/>
    <property type="match status" value="1"/>
</dbReference>
<dbReference type="FunFam" id="3.30.40.10:FF:000337">
    <property type="entry name" value="Zinc finger family protein"/>
    <property type="match status" value="1"/>
</dbReference>
<dbReference type="PANTHER" id="PTHR23012:SF174">
    <property type="entry name" value="OS01G0121200 PROTEIN"/>
    <property type="match status" value="1"/>
</dbReference>
<dbReference type="Pfam" id="PF12428">
    <property type="entry name" value="DUF3675"/>
    <property type="match status" value="1"/>
</dbReference>
<dbReference type="Proteomes" id="UP000447434">
    <property type="component" value="Chromosome 10"/>
</dbReference>
<dbReference type="GO" id="GO:0004842">
    <property type="term" value="F:ubiquitin-protein transferase activity"/>
    <property type="evidence" value="ECO:0007669"/>
    <property type="project" value="TreeGrafter"/>
</dbReference>
<dbReference type="SMART" id="SM00744">
    <property type="entry name" value="RINGv"/>
    <property type="match status" value="1"/>
</dbReference>
<evidence type="ECO:0000313" key="4">
    <source>
        <dbReference type="EMBL" id="KAE9604907.1"/>
    </source>
</evidence>
<organism evidence="4 5">
    <name type="scientific">Lupinus albus</name>
    <name type="common">White lupine</name>
    <name type="synonym">Lupinus termis</name>
    <dbReference type="NCBI Taxonomy" id="3870"/>
    <lineage>
        <taxon>Eukaryota</taxon>
        <taxon>Viridiplantae</taxon>
        <taxon>Streptophyta</taxon>
        <taxon>Embryophyta</taxon>
        <taxon>Tracheophyta</taxon>
        <taxon>Spermatophyta</taxon>
        <taxon>Magnoliopsida</taxon>
        <taxon>eudicotyledons</taxon>
        <taxon>Gunneridae</taxon>
        <taxon>Pentapetalae</taxon>
        <taxon>rosids</taxon>
        <taxon>fabids</taxon>
        <taxon>Fabales</taxon>
        <taxon>Fabaceae</taxon>
        <taxon>Papilionoideae</taxon>
        <taxon>50 kb inversion clade</taxon>
        <taxon>genistoids sensu lato</taxon>
        <taxon>core genistoids</taxon>
        <taxon>Genisteae</taxon>
        <taxon>Lupinus</taxon>
    </lineage>
</organism>
<dbReference type="GO" id="GO:0016020">
    <property type="term" value="C:membrane"/>
    <property type="evidence" value="ECO:0007669"/>
    <property type="project" value="TreeGrafter"/>
</dbReference>
<evidence type="ECO:0000313" key="5">
    <source>
        <dbReference type="Proteomes" id="UP000447434"/>
    </source>
</evidence>
<keyword evidence="3" id="KW-0862">Zinc</keyword>
<name>A0A6A5NR79_LUPAL</name>
<dbReference type="InterPro" id="IPR011016">
    <property type="entry name" value="Znf_RING-CH"/>
</dbReference>
<comment type="caution">
    <text evidence="4">The sequence shown here is derived from an EMBL/GenBank/DDBJ whole genome shotgun (WGS) entry which is preliminary data.</text>
</comment>
<dbReference type="AlphaFoldDB" id="A0A6A5NR79"/>
<dbReference type="GO" id="GO:0016567">
    <property type="term" value="P:protein ubiquitination"/>
    <property type="evidence" value="ECO:0007669"/>
    <property type="project" value="TreeGrafter"/>
</dbReference>
<evidence type="ECO:0000256" key="1">
    <source>
        <dbReference type="ARBA" id="ARBA00022723"/>
    </source>
</evidence>
<gene>
    <name evidence="4" type="ORF">Lalb_Chr10g0091521</name>
</gene>
<keyword evidence="1" id="KW-0479">Metal-binding</keyword>
<evidence type="ECO:0000256" key="2">
    <source>
        <dbReference type="ARBA" id="ARBA00022771"/>
    </source>
</evidence>
<accession>A0A6A5NR79</accession>
<dbReference type="PROSITE" id="PS51292">
    <property type="entry name" value="ZF_RING_CH"/>
    <property type="match status" value="1"/>
</dbReference>
<dbReference type="EMBL" id="WOCE01000010">
    <property type="protein sequence ID" value="KAE9604907.1"/>
    <property type="molecule type" value="Genomic_DNA"/>
</dbReference>
<dbReference type="InterPro" id="IPR022143">
    <property type="entry name" value="DUF3675"/>
</dbReference>
<dbReference type="SUPFAM" id="SSF57850">
    <property type="entry name" value="RING/U-box"/>
    <property type="match status" value="1"/>
</dbReference>
<dbReference type="InterPro" id="IPR013083">
    <property type="entry name" value="Znf_RING/FYVE/PHD"/>
</dbReference>
<dbReference type="PANTHER" id="PTHR23012">
    <property type="entry name" value="RING/FYVE/PHD ZINC FINGER DOMAIN-CONTAINING"/>
    <property type="match status" value="1"/>
</dbReference>
<dbReference type="OrthoDB" id="264354at2759"/>
<evidence type="ECO:0000256" key="3">
    <source>
        <dbReference type="ARBA" id="ARBA00022833"/>
    </source>
</evidence>
<reference evidence="5" key="1">
    <citation type="journal article" date="2020" name="Nat. Commun.">
        <title>Genome sequence of the cluster root forming white lupin.</title>
        <authorList>
            <person name="Hufnagel B."/>
            <person name="Marques A."/>
            <person name="Soriano A."/>
            <person name="Marques L."/>
            <person name="Divol F."/>
            <person name="Doumas P."/>
            <person name="Sallet E."/>
            <person name="Mancinotti D."/>
            <person name="Carrere S."/>
            <person name="Marande W."/>
            <person name="Arribat S."/>
            <person name="Keller J."/>
            <person name="Huneau C."/>
            <person name="Blein T."/>
            <person name="Aime D."/>
            <person name="Laguerre M."/>
            <person name="Taylor J."/>
            <person name="Schubert V."/>
            <person name="Nelson M."/>
            <person name="Geu-Flores F."/>
            <person name="Crespi M."/>
            <person name="Gallardo-Guerrero K."/>
            <person name="Delaux P.-M."/>
            <person name="Salse J."/>
            <person name="Berges H."/>
            <person name="Guyot R."/>
            <person name="Gouzy J."/>
            <person name="Peret B."/>
        </authorList>
    </citation>
    <scope>NUCLEOTIDE SEQUENCE [LARGE SCALE GENOMIC DNA]</scope>
    <source>
        <strain evidence="5">cv. Amiga</strain>
    </source>
</reference>
<protein>
    <submittedName>
        <fullName evidence="4">Putative E3 ubiquitin-protein ligase MARCH</fullName>
    </submittedName>
</protein>
<sequence length="223" mass="25560">MKFSHDMDAQINTPPEILEQCRICHDEDKDSNMEIPCSCCGTLKYAHRKCVQRWCNEKGDTTCEICLQEFSPGYNAPQPSLFHYGDSPINFGWGIQNDDFMGMFNANNHELLESELEYSSSPSPSTLKCFRIIAIIFIVLLVLHHALPIIFVLSEIFSGLQEYSWTMIMLVLLRAIEMVVPINLLVQAIIGIQRLQHQEHHSDIQSHEENDLDQSELSVIHIQ</sequence>
<dbReference type="Pfam" id="PF12906">
    <property type="entry name" value="RINGv"/>
    <property type="match status" value="1"/>
</dbReference>
<proteinExistence type="predicted"/>
<dbReference type="Gene3D" id="3.30.40.10">
    <property type="entry name" value="Zinc/RING finger domain, C3HC4 (zinc finger)"/>
    <property type="match status" value="1"/>
</dbReference>